<feature type="compositionally biased region" description="Polar residues" evidence="7">
    <location>
        <begin position="227"/>
        <end position="247"/>
    </location>
</feature>
<evidence type="ECO:0000256" key="4">
    <source>
        <dbReference type="ARBA" id="ARBA00022824"/>
    </source>
</evidence>
<dbReference type="Pfam" id="PF01694">
    <property type="entry name" value="Rhomboid"/>
    <property type="match status" value="1"/>
</dbReference>
<evidence type="ECO:0000256" key="8">
    <source>
        <dbReference type="SAM" id="Phobius"/>
    </source>
</evidence>
<keyword evidence="5 8" id="KW-1133">Transmembrane helix</keyword>
<comment type="subcellular location">
    <subcellularLocation>
        <location evidence="1">Endoplasmic reticulum membrane</location>
        <topology evidence="1">Multi-pass membrane protein</topology>
    </subcellularLocation>
</comment>
<feature type="transmembrane region" description="Helical" evidence="8">
    <location>
        <begin position="741"/>
        <end position="760"/>
    </location>
</feature>
<comment type="similarity">
    <text evidence="2">Belongs to the peptidase S54 family.</text>
</comment>
<feature type="compositionally biased region" description="Basic and acidic residues" evidence="7">
    <location>
        <begin position="323"/>
        <end position="332"/>
    </location>
</feature>
<keyword evidence="4" id="KW-0256">Endoplasmic reticulum</keyword>
<dbReference type="AlphaFoldDB" id="A0A8S3SR16"/>
<dbReference type="SUPFAM" id="SSF144091">
    <property type="entry name" value="Rhomboid-like"/>
    <property type="match status" value="1"/>
</dbReference>
<dbReference type="Proteomes" id="UP000683360">
    <property type="component" value="Unassembled WGS sequence"/>
</dbReference>
<evidence type="ECO:0000259" key="9">
    <source>
        <dbReference type="Pfam" id="PF01694"/>
    </source>
</evidence>
<dbReference type="InterPro" id="IPR051512">
    <property type="entry name" value="Inactive_Rhomboid"/>
</dbReference>
<keyword evidence="3 8" id="KW-0812">Transmembrane</keyword>
<feature type="compositionally biased region" description="Polar residues" evidence="7">
    <location>
        <begin position="393"/>
        <end position="413"/>
    </location>
</feature>
<proteinExistence type="inferred from homology"/>
<dbReference type="GO" id="GO:0042058">
    <property type="term" value="P:regulation of epidermal growth factor receptor signaling pathway"/>
    <property type="evidence" value="ECO:0007669"/>
    <property type="project" value="TreeGrafter"/>
</dbReference>
<feature type="region of interest" description="Disordered" evidence="7">
    <location>
        <begin position="221"/>
        <end position="247"/>
    </location>
</feature>
<dbReference type="OrthoDB" id="2146116at2759"/>
<feature type="region of interest" description="Disordered" evidence="7">
    <location>
        <begin position="345"/>
        <end position="372"/>
    </location>
</feature>
<gene>
    <name evidence="10" type="ORF">MEDL_37205</name>
</gene>
<dbReference type="PANTHER" id="PTHR45965">
    <property type="entry name" value="INACTIVE RHOMBOID PROTEIN"/>
    <property type="match status" value="1"/>
</dbReference>
<keyword evidence="11" id="KW-1185">Reference proteome</keyword>
<keyword evidence="6 8" id="KW-0472">Membrane</keyword>
<feature type="transmembrane region" description="Helical" evidence="8">
    <location>
        <begin position="766"/>
        <end position="786"/>
    </location>
</feature>
<accession>A0A8S3SR16</accession>
<dbReference type="InterPro" id="IPR022764">
    <property type="entry name" value="Peptidase_S54_rhomboid_dom"/>
</dbReference>
<comment type="caution">
    <text evidence="10">The sequence shown here is derived from an EMBL/GenBank/DDBJ whole genome shotgun (WGS) entry which is preliminary data.</text>
</comment>
<dbReference type="GO" id="GO:0005789">
    <property type="term" value="C:endoplasmic reticulum membrane"/>
    <property type="evidence" value="ECO:0007669"/>
    <property type="project" value="UniProtKB-SubCell"/>
</dbReference>
<dbReference type="PANTHER" id="PTHR45965:SF3">
    <property type="entry name" value="INACTIVE RHOMBOID PROTEIN 1"/>
    <property type="match status" value="1"/>
</dbReference>
<evidence type="ECO:0000313" key="10">
    <source>
        <dbReference type="EMBL" id="CAG2223956.1"/>
    </source>
</evidence>
<evidence type="ECO:0000256" key="3">
    <source>
        <dbReference type="ARBA" id="ARBA00022692"/>
    </source>
</evidence>
<sequence length="849" mass="95364">MEKLPITRERHGIFSSFVNWIISSWNPYSQKDLQRMLERKIQNGQIGIHASLQISDPSSVCDEMELLLETILQQSTVPETDKGDNLIQNPDRMGYQLSKLDMGDNLIFETIRENTITNTVSVSEMEMDSLSQEIILAELDRGDNCFVHIDSNKEDLIENKQISNGSNLELINADVISKPNQNMDAEHCKNMKTSCLLNPEQATTEFMKDVSDGDLGSLGVHKDSDTMVGTNEINTKPLNQTKKQGGNKVNNFSFNENSSAKDISKATGSSIMNNSVSILKSEGSLSKNTKVGEIKKVVQVDDKQDQEDCTVRINTGNMNSKSDLNHKSKENTDLETTLNDVELTCNNDDQKNETESGNSVHKMKSKTKSVTWGQRLKCDNRTKYAVETKDSEASMSNLPSTSTYNPDNPYGESSSEETLTENDLANGNEGFAQYQLFIAIEKKVEIEEINDKMERLRQLHRWKMDKIRNIVDIARAYYVNPTGRVVEEWNDLKRGMKIEKQAKSLTHVKLKMSKLPEFIPFFTLFITLAQFVTCGVFCYLGGLYSLGIDPKVEWRDGIQTFLGTETVHKWVIPNLWIGPSDIYITSVGAFFAPCLRDDIELQIKTLEQNYSTTETLGCCEMASRNTAATTTQTECQHLTDDVGIWKAGIKCSERPSGQNSVSHNLKPCCYNLRGQCKLTTHTHCVFLGGYFSKHSAEHCSQAASIFEPYSPHVGATGSVFGLLGVTVVEILLLWRFINRPLLEISKVLFVIVLFLMAGTLQYISNYTIITGLIIGLCSGVIVLPFVTFSKISHRSRVILIGFSVPLLVAIYFVLLYAFFKVQSVTDCYGCKVINCIPYTENMCRDDYEE</sequence>
<evidence type="ECO:0000256" key="7">
    <source>
        <dbReference type="SAM" id="MobiDB-lite"/>
    </source>
</evidence>
<evidence type="ECO:0000256" key="6">
    <source>
        <dbReference type="ARBA" id="ARBA00023136"/>
    </source>
</evidence>
<name>A0A8S3SR16_MYTED</name>
<dbReference type="GO" id="GO:0004252">
    <property type="term" value="F:serine-type endopeptidase activity"/>
    <property type="evidence" value="ECO:0007669"/>
    <property type="project" value="InterPro"/>
</dbReference>
<evidence type="ECO:0000313" key="11">
    <source>
        <dbReference type="Proteomes" id="UP000683360"/>
    </source>
</evidence>
<feature type="transmembrane region" description="Helical" evidence="8">
    <location>
        <begin position="713"/>
        <end position="734"/>
    </location>
</feature>
<feature type="transmembrane region" description="Helical" evidence="8">
    <location>
        <begin position="798"/>
        <end position="819"/>
    </location>
</feature>
<evidence type="ECO:0000256" key="1">
    <source>
        <dbReference type="ARBA" id="ARBA00004477"/>
    </source>
</evidence>
<dbReference type="InterPro" id="IPR035952">
    <property type="entry name" value="Rhomboid-like_sf"/>
</dbReference>
<evidence type="ECO:0000256" key="2">
    <source>
        <dbReference type="ARBA" id="ARBA00009045"/>
    </source>
</evidence>
<feature type="region of interest" description="Disordered" evidence="7">
    <location>
        <begin position="387"/>
        <end position="419"/>
    </location>
</feature>
<organism evidence="10 11">
    <name type="scientific">Mytilus edulis</name>
    <name type="common">Blue mussel</name>
    <dbReference type="NCBI Taxonomy" id="6550"/>
    <lineage>
        <taxon>Eukaryota</taxon>
        <taxon>Metazoa</taxon>
        <taxon>Spiralia</taxon>
        <taxon>Lophotrochozoa</taxon>
        <taxon>Mollusca</taxon>
        <taxon>Bivalvia</taxon>
        <taxon>Autobranchia</taxon>
        <taxon>Pteriomorphia</taxon>
        <taxon>Mytilida</taxon>
        <taxon>Mytiloidea</taxon>
        <taxon>Mytilidae</taxon>
        <taxon>Mytilinae</taxon>
        <taxon>Mytilus</taxon>
    </lineage>
</organism>
<dbReference type="GO" id="GO:0050708">
    <property type="term" value="P:regulation of protein secretion"/>
    <property type="evidence" value="ECO:0007669"/>
    <property type="project" value="TreeGrafter"/>
</dbReference>
<reference evidence="10" key="1">
    <citation type="submission" date="2021-03" db="EMBL/GenBank/DDBJ databases">
        <authorList>
            <person name="Bekaert M."/>
        </authorList>
    </citation>
    <scope>NUCLEOTIDE SEQUENCE</scope>
</reference>
<feature type="region of interest" description="Disordered" evidence="7">
    <location>
        <begin position="314"/>
        <end position="333"/>
    </location>
</feature>
<dbReference type="EMBL" id="CAJPWZ010001794">
    <property type="protein sequence ID" value="CAG2223956.1"/>
    <property type="molecule type" value="Genomic_DNA"/>
</dbReference>
<feature type="domain" description="Peptidase S54 rhomboid" evidence="9">
    <location>
        <begin position="702"/>
        <end position="784"/>
    </location>
</feature>
<evidence type="ECO:0000256" key="5">
    <source>
        <dbReference type="ARBA" id="ARBA00022989"/>
    </source>
</evidence>
<protein>
    <recommendedName>
        <fullName evidence="9">Peptidase S54 rhomboid domain-containing protein</fullName>
    </recommendedName>
</protein>